<evidence type="ECO:0000313" key="2">
    <source>
        <dbReference type="EMBL" id="KAK8857979.1"/>
    </source>
</evidence>
<organism evidence="2 3">
    <name type="scientific">Tritrichomonas musculus</name>
    <dbReference type="NCBI Taxonomy" id="1915356"/>
    <lineage>
        <taxon>Eukaryota</taxon>
        <taxon>Metamonada</taxon>
        <taxon>Parabasalia</taxon>
        <taxon>Tritrichomonadida</taxon>
        <taxon>Tritrichomonadidae</taxon>
        <taxon>Tritrichomonas</taxon>
    </lineage>
</organism>
<dbReference type="Proteomes" id="UP001470230">
    <property type="component" value="Unassembled WGS sequence"/>
</dbReference>
<evidence type="ECO:0000256" key="1">
    <source>
        <dbReference type="SAM" id="Phobius"/>
    </source>
</evidence>
<keyword evidence="3" id="KW-1185">Reference proteome</keyword>
<dbReference type="EMBL" id="JAPFFF010000019">
    <property type="protein sequence ID" value="KAK8857979.1"/>
    <property type="molecule type" value="Genomic_DNA"/>
</dbReference>
<accession>A0ABR2I7C0</accession>
<feature type="transmembrane region" description="Helical" evidence="1">
    <location>
        <begin position="6"/>
        <end position="35"/>
    </location>
</feature>
<feature type="transmembrane region" description="Helical" evidence="1">
    <location>
        <begin position="56"/>
        <end position="81"/>
    </location>
</feature>
<gene>
    <name evidence="2" type="ORF">M9Y10_013079</name>
</gene>
<keyword evidence="1" id="KW-0812">Transmembrane</keyword>
<proteinExistence type="predicted"/>
<feature type="transmembrane region" description="Helical" evidence="1">
    <location>
        <begin position="147"/>
        <end position="167"/>
    </location>
</feature>
<sequence length="183" mass="21321">MNNGCVFFLIMLLYAIMTLSAITAAFGFIIYNGIFWGRIQGTFNFIPTTYGHLKNIWMLSLSTWNLGIIVPLIGPAIPAIINVVWTKPSACHNVNKPQFILAAHNETNFMKVWNKYLQKNYPQSEVSNWENSTWFNDWFYKRCNQPFIVNLTFLVIMILPPFIYALIKFITNRSNREGYDKFN</sequence>
<evidence type="ECO:0000313" key="3">
    <source>
        <dbReference type="Proteomes" id="UP001470230"/>
    </source>
</evidence>
<protein>
    <submittedName>
        <fullName evidence="2">Uncharacterized protein</fullName>
    </submittedName>
</protein>
<keyword evidence="1" id="KW-1133">Transmembrane helix</keyword>
<keyword evidence="1" id="KW-0472">Membrane</keyword>
<reference evidence="2 3" key="1">
    <citation type="submission" date="2024-04" db="EMBL/GenBank/DDBJ databases">
        <title>Tritrichomonas musculus Genome.</title>
        <authorList>
            <person name="Alves-Ferreira E."/>
            <person name="Grigg M."/>
            <person name="Lorenzi H."/>
            <person name="Galac M."/>
        </authorList>
    </citation>
    <scope>NUCLEOTIDE SEQUENCE [LARGE SCALE GENOMIC DNA]</scope>
    <source>
        <strain evidence="2 3">EAF2021</strain>
    </source>
</reference>
<name>A0ABR2I7C0_9EUKA</name>
<comment type="caution">
    <text evidence="2">The sequence shown here is derived from an EMBL/GenBank/DDBJ whole genome shotgun (WGS) entry which is preliminary data.</text>
</comment>